<keyword evidence="4" id="KW-0812">Transmembrane</keyword>
<evidence type="ECO:0000256" key="1">
    <source>
        <dbReference type="ARBA" id="ARBA00004389"/>
    </source>
</evidence>
<accession>U6GUI4</accession>
<evidence type="ECO:0000256" key="8">
    <source>
        <dbReference type="ARBA" id="ARBA00022927"/>
    </source>
</evidence>
<dbReference type="RefSeq" id="XP_013247824.1">
    <property type="nucleotide sequence ID" value="XM_013392370.1"/>
</dbReference>
<feature type="repeat" description="WD" evidence="11">
    <location>
        <begin position="138"/>
        <end position="179"/>
    </location>
</feature>
<proteinExistence type="predicted"/>
<evidence type="ECO:0000256" key="6">
    <source>
        <dbReference type="ARBA" id="ARBA00022824"/>
    </source>
</evidence>
<keyword evidence="14" id="KW-1185">Reference proteome</keyword>
<evidence type="ECO:0000256" key="4">
    <source>
        <dbReference type="ARBA" id="ARBA00022692"/>
    </source>
</evidence>
<evidence type="ECO:0000256" key="11">
    <source>
        <dbReference type="PROSITE-ProRule" id="PRU00221"/>
    </source>
</evidence>
<dbReference type="GO" id="GO:0005789">
    <property type="term" value="C:endoplasmic reticulum membrane"/>
    <property type="evidence" value="ECO:0007669"/>
    <property type="project" value="UniProtKB-SubCell"/>
</dbReference>
<evidence type="ECO:0000256" key="12">
    <source>
        <dbReference type="SAM" id="MobiDB-lite"/>
    </source>
</evidence>
<dbReference type="PANTHER" id="PTHR23284:SF0">
    <property type="entry name" value="PROLACTIN REGULATORY ELEMENT-BINDING PROTEIN"/>
    <property type="match status" value="1"/>
</dbReference>
<dbReference type="EMBL" id="HG672972">
    <property type="protein sequence ID" value="CDI82953.1"/>
    <property type="molecule type" value="Genomic_DNA"/>
</dbReference>
<name>U6GUI4_EIMAC</name>
<feature type="region of interest" description="Disordered" evidence="12">
    <location>
        <begin position="237"/>
        <end position="256"/>
    </location>
</feature>
<dbReference type="SMART" id="SM00320">
    <property type="entry name" value="WD40"/>
    <property type="match status" value="2"/>
</dbReference>
<reference evidence="13" key="2">
    <citation type="submission" date="2013-10" db="EMBL/GenBank/DDBJ databases">
        <authorList>
            <person name="Aslett M."/>
        </authorList>
    </citation>
    <scope>NUCLEOTIDE SEQUENCE [LARGE SCALE GENOMIC DNA]</scope>
    <source>
        <strain evidence="13">Houghton</strain>
    </source>
</reference>
<dbReference type="OMA" id="DRECLIM"/>
<evidence type="ECO:0000256" key="7">
    <source>
        <dbReference type="ARBA" id="ARBA00022892"/>
    </source>
</evidence>
<dbReference type="GO" id="GO:0006888">
    <property type="term" value="P:endoplasmic reticulum to Golgi vesicle-mediated transport"/>
    <property type="evidence" value="ECO:0007669"/>
    <property type="project" value="TreeGrafter"/>
</dbReference>
<evidence type="ECO:0000256" key="9">
    <source>
        <dbReference type="ARBA" id="ARBA00022989"/>
    </source>
</evidence>
<dbReference type="SUPFAM" id="SSF50978">
    <property type="entry name" value="WD40 repeat-like"/>
    <property type="match status" value="1"/>
</dbReference>
<protein>
    <submittedName>
        <fullName evidence="13">Uncharacterized protein</fullName>
    </submittedName>
</protein>
<dbReference type="GO" id="GO:0005085">
    <property type="term" value="F:guanyl-nucleotide exchange factor activity"/>
    <property type="evidence" value="ECO:0007669"/>
    <property type="project" value="InterPro"/>
</dbReference>
<keyword evidence="7" id="KW-0931">ER-Golgi transport</keyword>
<dbReference type="AlphaFoldDB" id="U6GUI4"/>
<evidence type="ECO:0000313" key="14">
    <source>
        <dbReference type="Proteomes" id="UP000018050"/>
    </source>
</evidence>
<dbReference type="InterPro" id="IPR015943">
    <property type="entry name" value="WD40/YVTN_repeat-like_dom_sf"/>
</dbReference>
<dbReference type="Pfam" id="PF00400">
    <property type="entry name" value="WD40"/>
    <property type="match status" value="2"/>
</dbReference>
<keyword evidence="9" id="KW-1133">Transmembrane helix</keyword>
<evidence type="ECO:0000256" key="10">
    <source>
        <dbReference type="ARBA" id="ARBA00023136"/>
    </source>
</evidence>
<organism evidence="13 14">
    <name type="scientific">Eimeria acervulina</name>
    <name type="common">Coccidian parasite</name>
    <dbReference type="NCBI Taxonomy" id="5801"/>
    <lineage>
        <taxon>Eukaryota</taxon>
        <taxon>Sar</taxon>
        <taxon>Alveolata</taxon>
        <taxon>Apicomplexa</taxon>
        <taxon>Conoidasida</taxon>
        <taxon>Coccidia</taxon>
        <taxon>Eucoccidiorida</taxon>
        <taxon>Eimeriorina</taxon>
        <taxon>Eimeriidae</taxon>
        <taxon>Eimeria</taxon>
    </lineage>
</organism>
<dbReference type="InterPro" id="IPR045260">
    <property type="entry name" value="Sec12-like"/>
</dbReference>
<dbReference type="GO" id="GO:0003400">
    <property type="term" value="P:regulation of COPII vesicle coating"/>
    <property type="evidence" value="ECO:0007669"/>
    <property type="project" value="TreeGrafter"/>
</dbReference>
<evidence type="ECO:0000256" key="3">
    <source>
        <dbReference type="ARBA" id="ARBA00022574"/>
    </source>
</evidence>
<dbReference type="PROSITE" id="PS50082">
    <property type="entry name" value="WD_REPEATS_2"/>
    <property type="match status" value="1"/>
</dbReference>
<keyword evidence="6" id="KW-0256">Endoplasmic reticulum</keyword>
<dbReference type="PANTHER" id="PTHR23284">
    <property type="entry name" value="PROLACTIN REGULATORY ELEMENT BINDING PROTEIN"/>
    <property type="match status" value="1"/>
</dbReference>
<dbReference type="VEuPathDB" id="ToxoDB:EAH_00031790"/>
<evidence type="ECO:0000313" key="13">
    <source>
        <dbReference type="EMBL" id="CDI82953.1"/>
    </source>
</evidence>
<keyword evidence="5" id="KW-0677">Repeat</keyword>
<dbReference type="OrthoDB" id="349097at2759"/>
<dbReference type="InterPro" id="IPR036322">
    <property type="entry name" value="WD40_repeat_dom_sf"/>
</dbReference>
<dbReference type="Proteomes" id="UP000018050">
    <property type="component" value="Unassembled WGS sequence"/>
</dbReference>
<dbReference type="GeneID" id="25271249"/>
<keyword evidence="10" id="KW-0472">Membrane</keyword>
<gene>
    <name evidence="13" type="ORF">EAH_00031790</name>
</gene>
<feature type="region of interest" description="Disordered" evidence="12">
    <location>
        <begin position="337"/>
        <end position="378"/>
    </location>
</feature>
<keyword evidence="8" id="KW-0653">Protein transport</keyword>
<evidence type="ECO:0000256" key="5">
    <source>
        <dbReference type="ARBA" id="ARBA00022737"/>
    </source>
</evidence>
<feature type="compositionally biased region" description="Basic residues" evidence="12">
    <location>
        <begin position="367"/>
        <end position="378"/>
    </location>
</feature>
<dbReference type="InterPro" id="IPR001680">
    <property type="entry name" value="WD40_rpt"/>
</dbReference>
<evidence type="ECO:0000256" key="2">
    <source>
        <dbReference type="ARBA" id="ARBA00022448"/>
    </source>
</evidence>
<keyword evidence="2" id="KW-0813">Transport</keyword>
<keyword evidence="3 11" id="KW-0853">WD repeat</keyword>
<sequence length="378" mass="40580">MRASAVSYLNYPIYSAASDGSFVVTSGGGGGKEYGIENQLVGLFLGCSDKECILIKMDAESGLRVVHRFGKEETRKRLIVARFSPSGEYVLAGGEEKTICVWRLMVGEQRGTDAAAGAAAATKQQQQQQIRTELVAELRGHEGDIKDVSMSDDSELVVCCGGGGQLSVWRWREEELVLSQQIVNPKTDKALNVRCCRFLSTPVSGPSPPKRLIALASDVRGPSFLFGWAVVRESGEGAAASSDKKTEDPPPGGAAAAATGAAAAAAAAAGGLKLQQVCCMCCDASSPCCQLEISANQKLVAHVLYVGQQQLLLRQQALSSGNFEATLGDILAQRLQQEQQQQQQQQQEALDMPFDIEQLQKQQKDKTKPHKKSPHDEL</sequence>
<comment type="subcellular location">
    <subcellularLocation>
        <location evidence="1">Endoplasmic reticulum membrane</location>
        <topology evidence="1">Single-pass membrane protein</topology>
    </subcellularLocation>
</comment>
<feature type="compositionally biased region" description="Low complexity" evidence="12">
    <location>
        <begin position="337"/>
        <end position="348"/>
    </location>
</feature>
<reference evidence="13" key="1">
    <citation type="submission" date="2013-10" db="EMBL/GenBank/DDBJ databases">
        <title>Genomic analysis of the causative agents of coccidiosis in chickens.</title>
        <authorList>
            <person name="Reid A.J."/>
            <person name="Blake D."/>
            <person name="Billington K."/>
            <person name="Browne H."/>
            <person name="Dunn M."/>
            <person name="Hung S."/>
            <person name="Kawahara F."/>
            <person name="Miranda-Saavedra D."/>
            <person name="Mourier T."/>
            <person name="Nagra H."/>
            <person name="Otto T.D."/>
            <person name="Rawlings N."/>
            <person name="Sanchez A."/>
            <person name="Sanders M."/>
            <person name="Subramaniam C."/>
            <person name="Tay Y."/>
            <person name="Dear P."/>
            <person name="Doerig C."/>
            <person name="Gruber A."/>
            <person name="Parkinson J."/>
            <person name="Shirley M."/>
            <person name="Wan K.L."/>
            <person name="Berriman M."/>
            <person name="Tomley F."/>
            <person name="Pain A."/>
        </authorList>
    </citation>
    <scope>NUCLEOTIDE SEQUENCE [LARGE SCALE GENOMIC DNA]</scope>
    <source>
        <strain evidence="13">Houghton</strain>
    </source>
</reference>
<dbReference type="GO" id="GO:0015031">
    <property type="term" value="P:protein transport"/>
    <property type="evidence" value="ECO:0007669"/>
    <property type="project" value="UniProtKB-KW"/>
</dbReference>
<dbReference type="Gene3D" id="2.130.10.10">
    <property type="entry name" value="YVTN repeat-like/Quinoprotein amine dehydrogenase"/>
    <property type="match status" value="1"/>
</dbReference>